<reference evidence="2 3" key="1">
    <citation type="journal article" date="2018" name="Pathog. Dis.">
        <title>Whole-genome sequencing based characterization of antimicrobial resistance in Enterococcus.</title>
        <authorList>
            <person name="Tyson G."/>
        </authorList>
    </citation>
    <scope>NUCLEOTIDE SEQUENCE [LARGE SCALE GENOMIC DNA]</scope>
    <source>
        <strain evidence="2 3">CVM N55263</strain>
    </source>
</reference>
<name>A0A2S7RML5_ENTMU</name>
<feature type="transmembrane region" description="Helical" evidence="1">
    <location>
        <begin position="30"/>
        <end position="47"/>
    </location>
</feature>
<evidence type="ECO:0000313" key="2">
    <source>
        <dbReference type="EMBL" id="PQF19692.1"/>
    </source>
</evidence>
<dbReference type="Proteomes" id="UP000237934">
    <property type="component" value="Unassembled WGS sequence"/>
</dbReference>
<dbReference type="RefSeq" id="WP_002333374.1">
    <property type="nucleotide sequence ID" value="NZ_PUAP01000065.1"/>
</dbReference>
<organism evidence="2 3">
    <name type="scientific">Enterococcus mundtii</name>
    <dbReference type="NCBI Taxonomy" id="53346"/>
    <lineage>
        <taxon>Bacteria</taxon>
        <taxon>Bacillati</taxon>
        <taxon>Bacillota</taxon>
        <taxon>Bacilli</taxon>
        <taxon>Lactobacillales</taxon>
        <taxon>Enterococcaceae</taxon>
        <taxon>Enterococcus</taxon>
    </lineage>
</organism>
<dbReference type="AlphaFoldDB" id="A0A2S7RML5"/>
<keyword evidence="1" id="KW-1133">Transmembrane helix</keyword>
<keyword evidence="1" id="KW-0472">Membrane</keyword>
<sequence>MTEEKRALARLAGILGAFLAAKLLNYQINVGIFVNFVIIVVVLYVLAKKRESKAKEDKK</sequence>
<comment type="caution">
    <text evidence="2">The sequence shown here is derived from an EMBL/GenBank/DDBJ whole genome shotgun (WGS) entry which is preliminary data.</text>
</comment>
<gene>
    <name evidence="2" type="ORF">CUS89_15730</name>
</gene>
<proteinExistence type="predicted"/>
<evidence type="ECO:0000256" key="1">
    <source>
        <dbReference type="SAM" id="Phobius"/>
    </source>
</evidence>
<feature type="transmembrane region" description="Helical" evidence="1">
    <location>
        <begin position="7"/>
        <end position="24"/>
    </location>
</feature>
<dbReference type="EMBL" id="PUAP01000065">
    <property type="protein sequence ID" value="PQF19692.1"/>
    <property type="molecule type" value="Genomic_DNA"/>
</dbReference>
<keyword evidence="1" id="KW-0812">Transmembrane</keyword>
<evidence type="ECO:0000313" key="3">
    <source>
        <dbReference type="Proteomes" id="UP000237934"/>
    </source>
</evidence>
<accession>A0A2S7RML5</accession>
<protein>
    <submittedName>
        <fullName evidence="2">Uncharacterized protein</fullName>
    </submittedName>
</protein>